<keyword evidence="2" id="KW-1185">Reference proteome</keyword>
<proteinExistence type="predicted"/>
<gene>
    <name evidence="1" type="ORF">MILVUS5_LOCUS30839</name>
</gene>
<protein>
    <submittedName>
        <fullName evidence="1">Uncharacterized protein</fullName>
    </submittedName>
</protein>
<organism evidence="1 2">
    <name type="scientific">Trifolium pratense</name>
    <name type="common">Red clover</name>
    <dbReference type="NCBI Taxonomy" id="57577"/>
    <lineage>
        <taxon>Eukaryota</taxon>
        <taxon>Viridiplantae</taxon>
        <taxon>Streptophyta</taxon>
        <taxon>Embryophyta</taxon>
        <taxon>Tracheophyta</taxon>
        <taxon>Spermatophyta</taxon>
        <taxon>Magnoliopsida</taxon>
        <taxon>eudicotyledons</taxon>
        <taxon>Gunneridae</taxon>
        <taxon>Pentapetalae</taxon>
        <taxon>rosids</taxon>
        <taxon>fabids</taxon>
        <taxon>Fabales</taxon>
        <taxon>Fabaceae</taxon>
        <taxon>Papilionoideae</taxon>
        <taxon>50 kb inversion clade</taxon>
        <taxon>NPAAA clade</taxon>
        <taxon>Hologalegina</taxon>
        <taxon>IRL clade</taxon>
        <taxon>Trifolieae</taxon>
        <taxon>Trifolium</taxon>
    </lineage>
</organism>
<dbReference type="Proteomes" id="UP001177021">
    <property type="component" value="Unassembled WGS sequence"/>
</dbReference>
<reference evidence="1" key="1">
    <citation type="submission" date="2023-10" db="EMBL/GenBank/DDBJ databases">
        <authorList>
            <person name="Rodriguez Cubillos JULIANA M."/>
            <person name="De Vega J."/>
        </authorList>
    </citation>
    <scope>NUCLEOTIDE SEQUENCE</scope>
</reference>
<sequence length="81" mass="8874">MPPSTFKQIVPSSGRVQITRFLPERSLSKLLQDEMAKAVISNETSLSISYDDALVSKIKSEAAKAHTELLEANGIIPKCML</sequence>
<evidence type="ECO:0000313" key="1">
    <source>
        <dbReference type="EMBL" id="CAJ2665961.1"/>
    </source>
</evidence>
<name>A0ACB0L9R2_TRIPR</name>
<accession>A0ACB0L9R2</accession>
<dbReference type="EMBL" id="CASHSV030000513">
    <property type="protein sequence ID" value="CAJ2665961.1"/>
    <property type="molecule type" value="Genomic_DNA"/>
</dbReference>
<evidence type="ECO:0000313" key="2">
    <source>
        <dbReference type="Proteomes" id="UP001177021"/>
    </source>
</evidence>
<comment type="caution">
    <text evidence="1">The sequence shown here is derived from an EMBL/GenBank/DDBJ whole genome shotgun (WGS) entry which is preliminary data.</text>
</comment>